<evidence type="ECO:0000256" key="4">
    <source>
        <dbReference type="ARBA" id="ARBA00022448"/>
    </source>
</evidence>
<comment type="subcellular location">
    <subcellularLocation>
        <location evidence="2">Mitochondrion inner membrane</location>
        <topology evidence="2">Single-pass type II membrane protein</topology>
        <orientation evidence="2">Intermembrane side</orientation>
    </subcellularLocation>
</comment>
<dbReference type="PANTHER" id="PTHR21622">
    <property type="entry name" value="COILED-COIL-HELIX-COILED-COIL-HELIX DOMAIN CONTAINING 4"/>
    <property type="match status" value="1"/>
</dbReference>
<protein>
    <recommendedName>
        <fullName evidence="3">Mitochondrial intermembrane space import and assembly protein 40</fullName>
    </recommendedName>
    <alternativeName>
        <fullName evidence="11">Mitochondrial import inner membrane translocase TIM40</fullName>
    </alternativeName>
</protein>
<dbReference type="PROSITE" id="PS51808">
    <property type="entry name" value="CHCH"/>
    <property type="match status" value="1"/>
</dbReference>
<dbReference type="EMBL" id="BACD03000056">
    <property type="protein sequence ID" value="GAO51947.1"/>
    <property type="molecule type" value="Genomic_DNA"/>
</dbReference>
<feature type="compositionally biased region" description="Basic and acidic residues" evidence="12">
    <location>
        <begin position="166"/>
        <end position="177"/>
    </location>
</feature>
<dbReference type="Pfam" id="PF06747">
    <property type="entry name" value="CHCH"/>
    <property type="match status" value="1"/>
</dbReference>
<evidence type="ECO:0000256" key="11">
    <source>
        <dbReference type="ARBA" id="ARBA00033150"/>
    </source>
</evidence>
<keyword evidence="10" id="KW-0676">Redox-active center</keyword>
<feature type="region of interest" description="Disordered" evidence="12">
    <location>
        <begin position="291"/>
        <end position="335"/>
    </location>
</feature>
<dbReference type="GO" id="GO:0045041">
    <property type="term" value="P:protein import into mitochondrial intermembrane space"/>
    <property type="evidence" value="ECO:0007669"/>
    <property type="project" value="InterPro"/>
</dbReference>
<reference evidence="14 15" key="2">
    <citation type="journal article" date="2014" name="J. Gen. Appl. Microbiol.">
        <title>The early diverging ascomycetous budding yeast Saitoella complicata has three histone deacetylases belonging to the Clr6, Hos2, and Rpd3 lineages.</title>
        <authorList>
            <person name="Nishida H."/>
            <person name="Matsumoto T."/>
            <person name="Kondo S."/>
            <person name="Hamamoto M."/>
            <person name="Yoshikawa H."/>
        </authorList>
    </citation>
    <scope>NUCLEOTIDE SEQUENCE [LARGE SCALE GENOMIC DNA]</scope>
    <source>
        <strain evidence="14 15">NRRL Y-17804</strain>
    </source>
</reference>
<feature type="compositionally biased region" description="Basic and acidic residues" evidence="12">
    <location>
        <begin position="311"/>
        <end position="335"/>
    </location>
</feature>
<reference evidence="14 15" key="3">
    <citation type="journal article" date="2015" name="Genome Announc.">
        <title>Draft Genome Sequence of the Archiascomycetous Yeast Saitoella complicata.</title>
        <authorList>
            <person name="Yamauchi K."/>
            <person name="Kondo S."/>
            <person name="Hamamoto M."/>
            <person name="Takahashi Y."/>
            <person name="Ogura Y."/>
            <person name="Hayashi T."/>
            <person name="Nishida H."/>
        </authorList>
    </citation>
    <scope>NUCLEOTIDE SEQUENCE [LARGE SCALE GENOMIC DNA]</scope>
    <source>
        <strain evidence="14 15">NRRL Y-17804</strain>
    </source>
</reference>
<keyword evidence="5" id="KW-0653">Protein transport</keyword>
<keyword evidence="7" id="KW-0811">Translocation</keyword>
<evidence type="ECO:0000256" key="8">
    <source>
        <dbReference type="ARBA" id="ARBA00023128"/>
    </source>
</evidence>
<dbReference type="STRING" id="698492.A0A0E9NQ05"/>
<evidence type="ECO:0000256" key="7">
    <source>
        <dbReference type="ARBA" id="ARBA00023010"/>
    </source>
</evidence>
<feature type="compositionally biased region" description="Basic and acidic residues" evidence="12">
    <location>
        <begin position="82"/>
        <end position="101"/>
    </location>
</feature>
<feature type="region of interest" description="Disordered" evidence="12">
    <location>
        <begin position="65"/>
        <end position="234"/>
    </location>
</feature>
<gene>
    <name evidence="14" type="ORF">G7K_6035-t1</name>
</gene>
<feature type="domain" description="CHCH" evidence="13">
    <location>
        <begin position="246"/>
        <end position="282"/>
    </location>
</feature>
<evidence type="ECO:0000256" key="3">
    <source>
        <dbReference type="ARBA" id="ARBA00013714"/>
    </source>
</evidence>
<dbReference type="Proteomes" id="UP000033140">
    <property type="component" value="Unassembled WGS sequence"/>
</dbReference>
<evidence type="ECO:0000313" key="14">
    <source>
        <dbReference type="EMBL" id="GAO51947.1"/>
    </source>
</evidence>
<dbReference type="InterPro" id="IPR039289">
    <property type="entry name" value="CHCHD4"/>
</dbReference>
<proteinExistence type="predicted"/>
<evidence type="ECO:0000256" key="1">
    <source>
        <dbReference type="ARBA" id="ARBA00001973"/>
    </source>
</evidence>
<evidence type="ECO:0000256" key="10">
    <source>
        <dbReference type="ARBA" id="ARBA00023284"/>
    </source>
</evidence>
<dbReference type="InterPro" id="IPR010625">
    <property type="entry name" value="CHCH"/>
</dbReference>
<evidence type="ECO:0000256" key="5">
    <source>
        <dbReference type="ARBA" id="ARBA00022927"/>
    </source>
</evidence>
<sequence length="335" mass="36316">MFRSSARIIASRRVAQSTSRRTFASAYASETASGSIIRVATTAFVAGALTYISSTLSSPIHLEDQGKAHVDPPYTKAPAASAEKKRQDSTDTKTKDGENRAQEGGPQVVRSGHEEQGKGHEETRAHGEIHDSAPTASAEKKKQAEKGSGIPADAARKENTPAGKESGPKKESGHSGDEASAQGPTGHDDAKEKADSKKAEKKASKDDKKEDKKEGEDSSQQGAFNEETGEINWDCPCLGGMAHGPCGPEFREAFSCFVYSKEEPKGMECVDKFRGMQECFRKHPEIYGEEIADDEEMPEPEQAAKEASPVGKEELKKAEEKGELFDDHKKEEKKE</sequence>
<dbReference type="GO" id="GO:0005743">
    <property type="term" value="C:mitochondrial inner membrane"/>
    <property type="evidence" value="ECO:0007669"/>
    <property type="project" value="UniProtKB-SubCell"/>
</dbReference>
<feature type="compositionally biased region" description="Basic and acidic residues" evidence="12">
    <location>
        <begin position="111"/>
        <end position="131"/>
    </location>
</feature>
<dbReference type="AlphaFoldDB" id="A0A0E9NQ05"/>
<keyword evidence="8" id="KW-0496">Mitochondrion</keyword>
<dbReference type="Gene3D" id="1.10.287.2900">
    <property type="match status" value="1"/>
</dbReference>
<dbReference type="PANTHER" id="PTHR21622:SF0">
    <property type="entry name" value="COILED-COIL-HELIX-COILED-COIL-HELIX DOMAIN CONTAINING 4"/>
    <property type="match status" value="1"/>
</dbReference>
<keyword evidence="6" id="KW-0560">Oxidoreductase</keyword>
<dbReference type="GO" id="GO:0005758">
    <property type="term" value="C:mitochondrial intermembrane space"/>
    <property type="evidence" value="ECO:0007669"/>
    <property type="project" value="TreeGrafter"/>
</dbReference>
<keyword evidence="4" id="KW-0813">Transport</keyword>
<evidence type="ECO:0000256" key="2">
    <source>
        <dbReference type="ARBA" id="ARBA00004164"/>
    </source>
</evidence>
<evidence type="ECO:0000313" key="15">
    <source>
        <dbReference type="Proteomes" id="UP000033140"/>
    </source>
</evidence>
<name>A0A0E9NQ05_SAICN</name>
<feature type="compositionally biased region" description="Basic and acidic residues" evidence="12">
    <location>
        <begin position="186"/>
        <end position="216"/>
    </location>
</feature>
<evidence type="ECO:0000259" key="13">
    <source>
        <dbReference type="Pfam" id="PF06747"/>
    </source>
</evidence>
<evidence type="ECO:0000256" key="6">
    <source>
        <dbReference type="ARBA" id="ARBA00023002"/>
    </source>
</evidence>
<comment type="cofactor">
    <cofactor evidence="1">
        <name>Cu(2+)</name>
        <dbReference type="ChEBI" id="CHEBI:29036"/>
    </cofactor>
</comment>
<evidence type="ECO:0000256" key="12">
    <source>
        <dbReference type="SAM" id="MobiDB-lite"/>
    </source>
</evidence>
<keyword evidence="9" id="KW-1015">Disulfide bond</keyword>
<organism evidence="14 15">
    <name type="scientific">Saitoella complicata (strain BCRC 22490 / CBS 7301 / JCM 7358 / NBRC 10748 / NRRL Y-17804)</name>
    <dbReference type="NCBI Taxonomy" id="698492"/>
    <lineage>
        <taxon>Eukaryota</taxon>
        <taxon>Fungi</taxon>
        <taxon>Dikarya</taxon>
        <taxon>Ascomycota</taxon>
        <taxon>Taphrinomycotina</taxon>
        <taxon>Taphrinomycotina incertae sedis</taxon>
        <taxon>Saitoella</taxon>
    </lineage>
</organism>
<reference evidence="14 15" key="1">
    <citation type="journal article" date="2011" name="J. Gen. Appl. Microbiol.">
        <title>Draft genome sequencing of the enigmatic yeast Saitoella complicata.</title>
        <authorList>
            <person name="Nishida H."/>
            <person name="Hamamoto M."/>
            <person name="Sugiyama J."/>
        </authorList>
    </citation>
    <scope>NUCLEOTIDE SEQUENCE [LARGE SCALE GENOMIC DNA]</scope>
    <source>
        <strain evidence="14 15">NRRL Y-17804</strain>
    </source>
</reference>
<accession>A0A0E9NQ05</accession>
<keyword evidence="15" id="KW-1185">Reference proteome</keyword>
<comment type="caution">
    <text evidence="14">The sequence shown here is derived from an EMBL/GenBank/DDBJ whole genome shotgun (WGS) entry which is preliminary data.</text>
</comment>
<evidence type="ECO:0000256" key="9">
    <source>
        <dbReference type="ARBA" id="ARBA00023157"/>
    </source>
</evidence>
<dbReference type="GO" id="GO:0015035">
    <property type="term" value="F:protein-disulfide reductase activity"/>
    <property type="evidence" value="ECO:0007669"/>
    <property type="project" value="InterPro"/>
</dbReference>